<dbReference type="AlphaFoldDB" id="A0A284RAD1"/>
<dbReference type="EMBL" id="FUEG01000006">
    <property type="protein sequence ID" value="SJL05723.1"/>
    <property type="molecule type" value="Genomic_DNA"/>
</dbReference>
<evidence type="ECO:0000313" key="1">
    <source>
        <dbReference type="EMBL" id="SJL05723.1"/>
    </source>
</evidence>
<evidence type="ECO:0000313" key="2">
    <source>
        <dbReference type="Proteomes" id="UP000219338"/>
    </source>
</evidence>
<gene>
    <name evidence="1" type="ORF">ARMOST_09059</name>
</gene>
<proteinExistence type="predicted"/>
<keyword evidence="2" id="KW-1185">Reference proteome</keyword>
<organism evidence="1 2">
    <name type="scientific">Armillaria ostoyae</name>
    <name type="common">Armillaria root rot fungus</name>
    <dbReference type="NCBI Taxonomy" id="47428"/>
    <lineage>
        <taxon>Eukaryota</taxon>
        <taxon>Fungi</taxon>
        <taxon>Dikarya</taxon>
        <taxon>Basidiomycota</taxon>
        <taxon>Agaricomycotina</taxon>
        <taxon>Agaricomycetes</taxon>
        <taxon>Agaricomycetidae</taxon>
        <taxon>Agaricales</taxon>
        <taxon>Marasmiineae</taxon>
        <taxon>Physalacriaceae</taxon>
        <taxon>Armillaria</taxon>
    </lineage>
</organism>
<sequence>MTRDDGSIIYDANFALCTTLFNCISAYCNPRVLNSSVCILPGQIAPKNLYFSTACSCSSFHYSNGMLTI</sequence>
<dbReference type="Proteomes" id="UP000219338">
    <property type="component" value="Unassembled WGS sequence"/>
</dbReference>
<protein>
    <submittedName>
        <fullName evidence="1">Uncharacterized protein</fullName>
    </submittedName>
</protein>
<reference evidence="2" key="1">
    <citation type="journal article" date="2017" name="Nat. Ecol. Evol.">
        <title>Genome expansion and lineage-specific genetic innovations in the forest pathogenic fungi Armillaria.</title>
        <authorList>
            <person name="Sipos G."/>
            <person name="Prasanna A.N."/>
            <person name="Walter M.C."/>
            <person name="O'Connor E."/>
            <person name="Balint B."/>
            <person name="Krizsan K."/>
            <person name="Kiss B."/>
            <person name="Hess J."/>
            <person name="Varga T."/>
            <person name="Slot J."/>
            <person name="Riley R."/>
            <person name="Boka B."/>
            <person name="Rigling D."/>
            <person name="Barry K."/>
            <person name="Lee J."/>
            <person name="Mihaltcheva S."/>
            <person name="LaButti K."/>
            <person name="Lipzen A."/>
            <person name="Waldron R."/>
            <person name="Moloney N.M."/>
            <person name="Sperisen C."/>
            <person name="Kredics L."/>
            <person name="Vagvoelgyi C."/>
            <person name="Patrignani A."/>
            <person name="Fitzpatrick D."/>
            <person name="Nagy I."/>
            <person name="Doyle S."/>
            <person name="Anderson J.B."/>
            <person name="Grigoriev I.V."/>
            <person name="Gueldener U."/>
            <person name="Muensterkoetter M."/>
            <person name="Nagy L.G."/>
        </authorList>
    </citation>
    <scope>NUCLEOTIDE SEQUENCE [LARGE SCALE GENOMIC DNA]</scope>
    <source>
        <strain evidence="2">C18/9</strain>
    </source>
</reference>
<accession>A0A284RAD1</accession>
<name>A0A284RAD1_ARMOS</name>